<evidence type="ECO:0000313" key="4">
    <source>
        <dbReference type="EMBL" id="NTF37089.1"/>
    </source>
</evidence>
<reference evidence="5" key="2">
    <citation type="submission" date="2020-02" db="EMBL/GenBank/DDBJ databases">
        <title>Unexpected conservation and global transmission of agrobacterial virulence plasmids.</title>
        <authorList>
            <person name="Weisberg A.J."/>
            <person name="Davis E.W. II"/>
            <person name="Tabima J.R."/>
            <person name="Belcher M.S."/>
            <person name="Miller M."/>
            <person name="Kuo C.-H."/>
            <person name="Loper J.E."/>
            <person name="Grunwald N.J."/>
            <person name="Putnam M.L."/>
            <person name="Chang J.H."/>
        </authorList>
    </citation>
    <scope>NUCLEOTIDE SEQUENCE</scope>
    <source>
        <strain evidence="5">W2/73</strain>
    </source>
</reference>
<reference evidence="4 7" key="1">
    <citation type="journal article" date="2020" name="Science">
        <title>Unexpected conservation and global transmission of agrobacterial virulence plasmids.</title>
        <authorList>
            <person name="Weisberg A.J."/>
            <person name="Davis E.W. 2nd"/>
            <person name="Tabima J."/>
            <person name="Belcher M.S."/>
            <person name="Miller M."/>
            <person name="Kuo C.H."/>
            <person name="Loper J.E."/>
            <person name="Grunwald N.J."/>
            <person name="Putnam M.L."/>
            <person name="Chang J.H."/>
        </authorList>
    </citation>
    <scope>NUCLEOTIDE SEQUENCE [LARGE SCALE GENOMIC DNA]</scope>
    <source>
        <strain evidence="4 7">A19/93</strain>
    </source>
</reference>
<gene>
    <name evidence="4" type="ORF">G6L72_10275</name>
    <name evidence="5" type="ORF">G6M88_03495</name>
</gene>
<sequence>MFFKRKKRNEDNVNPTTTISKSSRLSKDSVIGKYCYVGERCDITKSEIENYVSIANNVSVGPGEHNLNRISTNSLFYETPYLSLTEGHCRIESDAWIGVDSIIRRGISVGIGAVVGANSFVNANVPNFAIVGGSPAKIIGYRFDVSSQQIILESRWWELDIDDAKIALKEVSDAISKLS</sequence>
<proteinExistence type="inferred from homology"/>
<accession>A0AAE7R925</accession>
<keyword evidence="7" id="KW-1185">Reference proteome</keyword>
<dbReference type="InterPro" id="IPR011004">
    <property type="entry name" value="Trimer_LpxA-like_sf"/>
</dbReference>
<evidence type="ECO:0000313" key="5">
    <source>
        <dbReference type="EMBL" id="QTF99523.1"/>
    </source>
</evidence>
<dbReference type="PROSITE" id="PS00101">
    <property type="entry name" value="HEXAPEP_TRANSFERASES"/>
    <property type="match status" value="1"/>
</dbReference>
<evidence type="ECO:0000313" key="7">
    <source>
        <dbReference type="Proteomes" id="UP000822331"/>
    </source>
</evidence>
<dbReference type="PANTHER" id="PTHR43300:SF11">
    <property type="entry name" value="ACETYLTRANSFERASE RV3034C-RELATED"/>
    <property type="match status" value="1"/>
</dbReference>
<dbReference type="Proteomes" id="UP000822331">
    <property type="component" value="Unassembled WGS sequence"/>
</dbReference>
<dbReference type="SUPFAM" id="SSF51161">
    <property type="entry name" value="Trimeric LpxA-like enzymes"/>
    <property type="match status" value="1"/>
</dbReference>
<dbReference type="EMBL" id="JAAMCP010000005">
    <property type="protein sequence ID" value="NTF37089.1"/>
    <property type="molecule type" value="Genomic_DNA"/>
</dbReference>
<evidence type="ECO:0000313" key="6">
    <source>
        <dbReference type="Proteomes" id="UP000663912"/>
    </source>
</evidence>
<evidence type="ECO:0000256" key="3">
    <source>
        <dbReference type="ARBA" id="ARBA00022737"/>
    </source>
</evidence>
<dbReference type="InterPro" id="IPR050179">
    <property type="entry name" value="Trans_hexapeptide_repeat"/>
</dbReference>
<organism evidence="5 6">
    <name type="scientific">Agrobacterium rubi</name>
    <dbReference type="NCBI Taxonomy" id="28099"/>
    <lineage>
        <taxon>Bacteria</taxon>
        <taxon>Pseudomonadati</taxon>
        <taxon>Pseudomonadota</taxon>
        <taxon>Alphaproteobacteria</taxon>
        <taxon>Hyphomicrobiales</taxon>
        <taxon>Rhizobiaceae</taxon>
        <taxon>Rhizobium/Agrobacterium group</taxon>
        <taxon>Agrobacterium</taxon>
    </lineage>
</organism>
<dbReference type="EMBL" id="CP049206">
    <property type="protein sequence ID" value="QTF99523.1"/>
    <property type="molecule type" value="Genomic_DNA"/>
</dbReference>
<dbReference type="Gene3D" id="2.160.10.10">
    <property type="entry name" value="Hexapeptide repeat proteins"/>
    <property type="match status" value="1"/>
</dbReference>
<keyword evidence="2" id="KW-0808">Transferase</keyword>
<evidence type="ECO:0000256" key="1">
    <source>
        <dbReference type="ARBA" id="ARBA00007274"/>
    </source>
</evidence>
<dbReference type="InterPro" id="IPR018357">
    <property type="entry name" value="Hexapep_transf_CS"/>
</dbReference>
<dbReference type="GO" id="GO:0016740">
    <property type="term" value="F:transferase activity"/>
    <property type="evidence" value="ECO:0007669"/>
    <property type="project" value="UniProtKB-KW"/>
</dbReference>
<dbReference type="KEGG" id="arui:G6M88_03495"/>
<comment type="similarity">
    <text evidence="1">Belongs to the transferase hexapeptide repeat family.</text>
</comment>
<dbReference type="AlphaFoldDB" id="A0AAE7R925"/>
<name>A0AAE7R925_9HYPH</name>
<keyword evidence="3" id="KW-0677">Repeat</keyword>
<evidence type="ECO:0000256" key="2">
    <source>
        <dbReference type="ARBA" id="ARBA00022679"/>
    </source>
</evidence>
<dbReference type="Proteomes" id="UP000663912">
    <property type="component" value="Chromosome 1"/>
</dbReference>
<dbReference type="PANTHER" id="PTHR43300">
    <property type="entry name" value="ACETYLTRANSFERASE"/>
    <property type="match status" value="1"/>
</dbReference>
<dbReference type="RefSeq" id="WP_065697832.1">
    <property type="nucleotide sequence ID" value="NZ_CP049206.1"/>
</dbReference>
<protein>
    <submittedName>
        <fullName evidence="5">Antibiotic acetyltransferase</fullName>
    </submittedName>
</protein>